<reference evidence="1 2" key="1">
    <citation type="submission" date="2021-06" db="EMBL/GenBank/DDBJ databases">
        <title>Caerostris darwini draft genome.</title>
        <authorList>
            <person name="Kono N."/>
            <person name="Arakawa K."/>
        </authorList>
    </citation>
    <scope>NUCLEOTIDE SEQUENCE [LARGE SCALE GENOMIC DNA]</scope>
</reference>
<proteinExistence type="predicted"/>
<organism evidence="1 2">
    <name type="scientific">Caerostris darwini</name>
    <dbReference type="NCBI Taxonomy" id="1538125"/>
    <lineage>
        <taxon>Eukaryota</taxon>
        <taxon>Metazoa</taxon>
        <taxon>Ecdysozoa</taxon>
        <taxon>Arthropoda</taxon>
        <taxon>Chelicerata</taxon>
        <taxon>Arachnida</taxon>
        <taxon>Araneae</taxon>
        <taxon>Araneomorphae</taxon>
        <taxon>Entelegynae</taxon>
        <taxon>Araneoidea</taxon>
        <taxon>Araneidae</taxon>
        <taxon>Caerostris</taxon>
    </lineage>
</organism>
<protein>
    <submittedName>
        <fullName evidence="1">Uncharacterized protein</fullName>
    </submittedName>
</protein>
<evidence type="ECO:0000313" key="2">
    <source>
        <dbReference type="Proteomes" id="UP001054837"/>
    </source>
</evidence>
<keyword evidence="2" id="KW-1185">Reference proteome</keyword>
<dbReference type="EMBL" id="BPLQ01000822">
    <property type="protein sequence ID" value="GIX75388.1"/>
    <property type="molecule type" value="Genomic_DNA"/>
</dbReference>
<comment type="caution">
    <text evidence="1">The sequence shown here is derived from an EMBL/GenBank/DDBJ whole genome shotgun (WGS) entry which is preliminary data.</text>
</comment>
<evidence type="ECO:0000313" key="1">
    <source>
        <dbReference type="EMBL" id="GIX75388.1"/>
    </source>
</evidence>
<dbReference type="Proteomes" id="UP001054837">
    <property type="component" value="Unassembled WGS sequence"/>
</dbReference>
<sequence length="80" mass="8924">MCSLIGERDSRSPIYRPWLEDANFCSKAVVGRWIGFPKICLLPPTNDQNNGESIQGGVLRVQSRHLSRRSDSAVFSDGCK</sequence>
<name>A0AAV4MSM8_9ARAC</name>
<accession>A0AAV4MSM8</accession>
<dbReference type="AlphaFoldDB" id="A0AAV4MSM8"/>
<gene>
    <name evidence="1" type="ORF">CDAR_611871</name>
</gene>